<evidence type="ECO:0000259" key="10">
    <source>
        <dbReference type="PROSITE" id="PS51779"/>
    </source>
</evidence>
<keyword evidence="3 8" id="KW-0812">Transmembrane</keyword>
<dbReference type="Proteomes" id="UP000287410">
    <property type="component" value="Unassembled WGS sequence"/>
</dbReference>
<name>A0ABY0C3X1_9GAMM</name>
<dbReference type="Gene3D" id="3.10.20.310">
    <property type="entry name" value="membrane protein fhac"/>
    <property type="match status" value="5"/>
</dbReference>
<feature type="domain" description="POTRA" evidence="10">
    <location>
        <begin position="348"/>
        <end position="422"/>
    </location>
</feature>
<keyword evidence="6 8" id="KW-0472">Membrane</keyword>
<dbReference type="HAMAP" id="MF_01430">
    <property type="entry name" value="OM_assembly_BamA"/>
    <property type="match status" value="1"/>
</dbReference>
<evidence type="ECO:0000256" key="8">
    <source>
        <dbReference type="HAMAP-Rule" id="MF_01430"/>
    </source>
</evidence>
<comment type="subcellular location">
    <subcellularLocation>
        <location evidence="8">Cell outer membrane</location>
    </subcellularLocation>
    <subcellularLocation>
        <location evidence="1">Membrane</location>
    </subcellularLocation>
</comment>
<evidence type="ECO:0000313" key="12">
    <source>
        <dbReference type="Proteomes" id="UP000287410"/>
    </source>
</evidence>
<keyword evidence="2 8" id="KW-1134">Transmembrane beta strand</keyword>
<organism evidence="11 12">
    <name type="scientific">Aliidiomarina sedimenti</name>
    <dbReference type="NCBI Taxonomy" id="1933879"/>
    <lineage>
        <taxon>Bacteria</taxon>
        <taxon>Pseudomonadati</taxon>
        <taxon>Pseudomonadota</taxon>
        <taxon>Gammaproteobacteria</taxon>
        <taxon>Alteromonadales</taxon>
        <taxon>Idiomarinaceae</taxon>
        <taxon>Aliidiomarina</taxon>
    </lineage>
</organism>
<dbReference type="Pfam" id="PF07244">
    <property type="entry name" value="POTRA"/>
    <property type="match status" value="4"/>
</dbReference>
<dbReference type="InterPro" id="IPR000184">
    <property type="entry name" value="Bac_surfAg_D15"/>
</dbReference>
<evidence type="ECO:0000256" key="1">
    <source>
        <dbReference type="ARBA" id="ARBA00004370"/>
    </source>
</evidence>
<dbReference type="InterPro" id="IPR039910">
    <property type="entry name" value="D15-like"/>
</dbReference>
<evidence type="ECO:0000256" key="3">
    <source>
        <dbReference type="ARBA" id="ARBA00022692"/>
    </source>
</evidence>
<dbReference type="PANTHER" id="PTHR12815">
    <property type="entry name" value="SORTING AND ASSEMBLY MACHINERY SAMM50 PROTEIN FAMILY MEMBER"/>
    <property type="match status" value="1"/>
</dbReference>
<evidence type="ECO:0000256" key="2">
    <source>
        <dbReference type="ARBA" id="ARBA00022452"/>
    </source>
</evidence>
<feature type="domain" description="POTRA" evidence="10">
    <location>
        <begin position="176"/>
        <end position="264"/>
    </location>
</feature>
<feature type="chain" id="PRO_5044898848" description="Outer membrane protein assembly factor BamA" evidence="8">
    <location>
        <begin position="22"/>
        <end position="825"/>
    </location>
</feature>
<evidence type="ECO:0000256" key="9">
    <source>
        <dbReference type="NCBIfam" id="TIGR03303"/>
    </source>
</evidence>
<dbReference type="PIRSF" id="PIRSF006076">
    <property type="entry name" value="OM_assembly_OMP85"/>
    <property type="match status" value="1"/>
</dbReference>
<accession>A0ABY0C3X1</accession>
<feature type="domain" description="POTRA" evidence="10">
    <location>
        <begin position="93"/>
        <end position="173"/>
    </location>
</feature>
<proteinExistence type="inferred from homology"/>
<dbReference type="InterPro" id="IPR010827">
    <property type="entry name" value="BamA/TamA_POTRA"/>
</dbReference>
<keyword evidence="5 8" id="KW-0677">Repeat</keyword>
<evidence type="ECO:0000313" key="11">
    <source>
        <dbReference type="EMBL" id="RUO32308.1"/>
    </source>
</evidence>
<keyword evidence="4 8" id="KW-0732">Signal</keyword>
<comment type="function">
    <text evidence="8">Part of the outer membrane protein assembly complex, which is involved in assembly and insertion of beta-barrel proteins into the outer membrane.</text>
</comment>
<protein>
    <recommendedName>
        <fullName evidence="8 9">Outer membrane protein assembly factor BamA</fullName>
    </recommendedName>
</protein>
<dbReference type="RefSeq" id="WP_126788512.1">
    <property type="nucleotide sequence ID" value="NZ_PIPN01000001.1"/>
</dbReference>
<feature type="signal peptide" evidence="8">
    <location>
        <begin position="1"/>
        <end position="21"/>
    </location>
</feature>
<dbReference type="PANTHER" id="PTHR12815:SF23">
    <property type="entry name" value="OUTER MEMBRANE PROTEIN ASSEMBLY FACTOR BAMA"/>
    <property type="match status" value="1"/>
</dbReference>
<dbReference type="Pfam" id="PF01103">
    <property type="entry name" value="Omp85"/>
    <property type="match status" value="1"/>
</dbReference>
<dbReference type="InterPro" id="IPR023707">
    <property type="entry name" value="OM_assembly_BamA"/>
</dbReference>
<keyword evidence="12" id="KW-1185">Reference proteome</keyword>
<gene>
    <name evidence="8 11" type="primary">bamA</name>
    <name evidence="11" type="ORF">CWE12_03330</name>
</gene>
<comment type="subunit">
    <text evidence="8">Part of the Bam complex.</text>
</comment>
<dbReference type="InterPro" id="IPR034746">
    <property type="entry name" value="POTRA"/>
</dbReference>
<feature type="domain" description="POTRA" evidence="10">
    <location>
        <begin position="25"/>
        <end position="92"/>
    </location>
</feature>
<evidence type="ECO:0000256" key="4">
    <source>
        <dbReference type="ARBA" id="ARBA00022729"/>
    </source>
</evidence>
<dbReference type="PROSITE" id="PS51779">
    <property type="entry name" value="POTRA"/>
    <property type="match status" value="5"/>
</dbReference>
<evidence type="ECO:0000256" key="6">
    <source>
        <dbReference type="ARBA" id="ARBA00023136"/>
    </source>
</evidence>
<feature type="domain" description="POTRA" evidence="10">
    <location>
        <begin position="267"/>
        <end position="345"/>
    </location>
</feature>
<keyword evidence="7 8" id="KW-0998">Cell outer membrane</keyword>
<reference evidence="11 12" key="1">
    <citation type="journal article" date="2018" name="Front. Microbiol.">
        <title>Genome-Based Analysis Reveals the Taxonomy and Diversity of the Family Idiomarinaceae.</title>
        <authorList>
            <person name="Liu Y."/>
            <person name="Lai Q."/>
            <person name="Shao Z."/>
        </authorList>
    </citation>
    <scope>NUCLEOTIDE SEQUENCE [LARGE SCALE GENOMIC DNA]</scope>
    <source>
        <strain evidence="11 12">GBSy1</strain>
    </source>
</reference>
<evidence type="ECO:0000256" key="7">
    <source>
        <dbReference type="ARBA" id="ARBA00023237"/>
    </source>
</evidence>
<dbReference type="NCBIfam" id="TIGR03303">
    <property type="entry name" value="OM_YaeT"/>
    <property type="match status" value="1"/>
</dbReference>
<dbReference type="Gene3D" id="2.40.160.50">
    <property type="entry name" value="membrane protein fhac: a member of the omp85/tpsb transporter family"/>
    <property type="match status" value="1"/>
</dbReference>
<comment type="similarity">
    <text evidence="8">Belongs to the BamA family.</text>
</comment>
<evidence type="ECO:0000256" key="5">
    <source>
        <dbReference type="ARBA" id="ARBA00022737"/>
    </source>
</evidence>
<sequence precursor="true">MTLKKLLFGAVFLGTGTSAYAADPFVVEDIQVEGLQRVALGAALTYIPVQVGDEIDASLVAETIRELYASSHFDDVEVLRDEGVLLIRVTERPTISDITFEGNEDLEDEQLQDSLRNSGVVVGEQLDRTMIRDIEGGLEEFYQSVGKYNANVSVSVINLPRNRVELRFNFTEGAAAEVKQINFIGNDSFNREELMAQFELRDELPWWNFFGKRQYQQQQLGGDLETLESFYRDRGYARFQVQSVQVAMTPEKDGIYITVNVDEGEQYQVNDVTVLGDLRGHDNFITAVAESAEGRRYNASYMTNIEESIKGYFGRFGYAYPEVRAVPEMNDDDLTVDLTFVVEPGNRAYVRRVEFVGNDATKDEVLRREMRQLEGAWLNQQQVEGGKTRLERLGYFASVEVETVRVPGEDDQVDLIYRVEEQPSGSIQAGIGYGGFSGLSLNAGISQENFFGTGNRAGIQLNTNRYQKDAQVTYRDNYFTDDGVSLGGSIFYRDFDGSRANLAQFSQKSYGISSDLGFPINEYQRINFGVGFTNTGISQYQQIDQMTQFLNRYADPQNPEGSVNFKTYDLSLGWQRVTLNRGVFPTAGTQNVVSLKMTTPNSDVQFFKANYRFRHYLPIDSDHKFVFLTRLNAGYGNGYGSSNGVENTLPFWENFYGGGQDSLRGFETNRIGPRGILRQPTYVQGPPDANGNPTRIALGPEYDTYEVAAFRGVGGNAMISGGFELIVPTPFAGEDAANTVRTSLFVDAGVVWDTEFDYASYADLRNVGTKELWDYSSASNYQASYGASVQWLSPMGALTFSLGFPIRSLDPSVEERFTFNLGTTF</sequence>
<dbReference type="EMBL" id="PIPN01000001">
    <property type="protein sequence ID" value="RUO32308.1"/>
    <property type="molecule type" value="Genomic_DNA"/>
</dbReference>
<comment type="caution">
    <text evidence="11">The sequence shown here is derived from an EMBL/GenBank/DDBJ whole genome shotgun (WGS) entry which is preliminary data.</text>
</comment>